<evidence type="ECO:0000256" key="1">
    <source>
        <dbReference type="SAM" id="Phobius"/>
    </source>
</evidence>
<organism evidence="3 4">
    <name type="scientific">Pelagibacterium lacus</name>
    <dbReference type="NCBI Taxonomy" id="2282655"/>
    <lineage>
        <taxon>Bacteria</taxon>
        <taxon>Pseudomonadati</taxon>
        <taxon>Pseudomonadota</taxon>
        <taxon>Alphaproteobacteria</taxon>
        <taxon>Hyphomicrobiales</taxon>
        <taxon>Devosiaceae</taxon>
        <taxon>Pelagibacterium</taxon>
    </lineage>
</organism>
<feature type="transmembrane region" description="Helical" evidence="1">
    <location>
        <begin position="58"/>
        <end position="77"/>
    </location>
</feature>
<proteinExistence type="predicted"/>
<dbReference type="InterPro" id="IPR009936">
    <property type="entry name" value="DUF1468"/>
</dbReference>
<keyword evidence="1" id="KW-0812">Transmembrane</keyword>
<gene>
    <name evidence="3" type="ORF">DVH29_14465</name>
</gene>
<comment type="caution">
    <text evidence="3">The sequence shown here is derived from an EMBL/GenBank/DDBJ whole genome shotgun (WGS) entry which is preliminary data.</text>
</comment>
<feature type="transmembrane region" description="Helical" evidence="1">
    <location>
        <begin position="131"/>
        <end position="152"/>
    </location>
</feature>
<feature type="transmembrane region" description="Helical" evidence="1">
    <location>
        <begin position="89"/>
        <end position="111"/>
    </location>
</feature>
<dbReference type="AlphaFoldDB" id="A0A369W1U3"/>
<dbReference type="RefSeq" id="WP_114646904.1">
    <property type="nucleotide sequence ID" value="NZ_QQNH01000031.1"/>
</dbReference>
<evidence type="ECO:0000313" key="3">
    <source>
        <dbReference type="EMBL" id="RDE07855.1"/>
    </source>
</evidence>
<evidence type="ECO:0000259" key="2">
    <source>
        <dbReference type="Pfam" id="PF07331"/>
    </source>
</evidence>
<name>A0A369W1U3_9HYPH</name>
<dbReference type="Proteomes" id="UP000253759">
    <property type="component" value="Unassembled WGS sequence"/>
</dbReference>
<accession>A0A369W1U3</accession>
<dbReference type="Pfam" id="PF07331">
    <property type="entry name" value="TctB"/>
    <property type="match status" value="1"/>
</dbReference>
<feature type="transmembrane region" description="Helical" evidence="1">
    <location>
        <begin position="21"/>
        <end position="38"/>
    </location>
</feature>
<evidence type="ECO:0000313" key="4">
    <source>
        <dbReference type="Proteomes" id="UP000253759"/>
    </source>
</evidence>
<dbReference type="OrthoDB" id="5186924at2"/>
<keyword evidence="1" id="KW-1133">Transmembrane helix</keyword>
<reference evidence="4" key="1">
    <citation type="submission" date="2018-07" db="EMBL/GenBank/DDBJ databases">
        <authorList>
            <person name="Liu B.-T."/>
            <person name="Du Z."/>
        </authorList>
    </citation>
    <scope>NUCLEOTIDE SEQUENCE [LARGE SCALE GENOMIC DNA]</scope>
    <source>
        <strain evidence="4">XYN52</strain>
    </source>
</reference>
<feature type="domain" description="DUF1468" evidence="2">
    <location>
        <begin position="22"/>
        <end position="154"/>
    </location>
</feature>
<dbReference type="EMBL" id="QQNH01000031">
    <property type="protein sequence ID" value="RDE07855.1"/>
    <property type="molecule type" value="Genomic_DNA"/>
</dbReference>
<keyword evidence="1" id="KW-0472">Membrane</keyword>
<protein>
    <submittedName>
        <fullName evidence="3">Tripartite tricarboxylate transporter TctB family protein</fullName>
    </submittedName>
</protein>
<keyword evidence="4" id="KW-1185">Reference proteome</keyword>
<sequence length="161" mass="16954">MTQASETRLSARWRGISGNDLAAGLLCLAIAAIALFNVTNLRFGTVMRMGPGFTPTVLSWLLAGFGVALIGVAVARGSEQMEAWKIRPMLAIGAAILLFSIGMQQLGLFATTVVTTLVGGLAATDSRWHEVVIMALVLGAACHLLFIVGLGMPLRAMPVFL</sequence>